<evidence type="ECO:0000256" key="2">
    <source>
        <dbReference type="SAM" id="SignalP"/>
    </source>
</evidence>
<dbReference type="InterPro" id="IPR050430">
    <property type="entry name" value="Peptidase_S1"/>
</dbReference>
<dbReference type="PROSITE" id="PS00135">
    <property type="entry name" value="TRYPSIN_SER"/>
    <property type="match status" value="1"/>
</dbReference>
<dbReference type="EMBL" id="JADBEJ010000007">
    <property type="protein sequence ID" value="MBE1580552.1"/>
    <property type="molecule type" value="Genomic_DNA"/>
</dbReference>
<dbReference type="PANTHER" id="PTHR24276:SF91">
    <property type="entry name" value="AT26814P-RELATED"/>
    <property type="match status" value="1"/>
</dbReference>
<dbReference type="RefSeq" id="WP_318780748.1">
    <property type="nucleotide sequence ID" value="NZ_JADBEJ010000007.1"/>
</dbReference>
<feature type="chain" id="PRO_5045715574" description="Peptidase S1 domain-containing protein" evidence="2">
    <location>
        <begin position="25"/>
        <end position="270"/>
    </location>
</feature>
<evidence type="ECO:0000259" key="3">
    <source>
        <dbReference type="PROSITE" id="PS50240"/>
    </source>
</evidence>
<accession>A0ABR9LJ06</accession>
<feature type="signal peptide" evidence="2">
    <location>
        <begin position="1"/>
        <end position="24"/>
    </location>
</feature>
<protein>
    <recommendedName>
        <fullName evidence="3">Peptidase S1 domain-containing protein</fullName>
    </recommendedName>
</protein>
<dbReference type="InterPro" id="IPR001254">
    <property type="entry name" value="Trypsin_dom"/>
</dbReference>
<dbReference type="Proteomes" id="UP000656548">
    <property type="component" value="Unassembled WGS sequence"/>
</dbReference>
<proteinExistence type="predicted"/>
<dbReference type="InterPro" id="IPR009003">
    <property type="entry name" value="Peptidase_S1_PA"/>
</dbReference>
<dbReference type="SUPFAM" id="SSF50494">
    <property type="entry name" value="Trypsin-like serine proteases"/>
    <property type="match status" value="1"/>
</dbReference>
<organism evidence="4 5">
    <name type="scientific">Amycolatopsis roodepoortensis</name>
    <dbReference type="NCBI Taxonomy" id="700274"/>
    <lineage>
        <taxon>Bacteria</taxon>
        <taxon>Bacillati</taxon>
        <taxon>Actinomycetota</taxon>
        <taxon>Actinomycetes</taxon>
        <taxon>Pseudonocardiales</taxon>
        <taxon>Pseudonocardiaceae</taxon>
        <taxon>Amycolatopsis</taxon>
    </lineage>
</organism>
<keyword evidence="1" id="KW-1015">Disulfide bond</keyword>
<evidence type="ECO:0000313" key="5">
    <source>
        <dbReference type="Proteomes" id="UP000656548"/>
    </source>
</evidence>
<dbReference type="PROSITE" id="PS50240">
    <property type="entry name" value="TRYPSIN_DOM"/>
    <property type="match status" value="1"/>
</dbReference>
<dbReference type="SMART" id="SM00020">
    <property type="entry name" value="Tryp_SPc"/>
    <property type="match status" value="1"/>
</dbReference>
<evidence type="ECO:0000256" key="1">
    <source>
        <dbReference type="ARBA" id="ARBA00023157"/>
    </source>
</evidence>
<dbReference type="Gene3D" id="2.40.10.10">
    <property type="entry name" value="Trypsin-like serine proteases"/>
    <property type="match status" value="1"/>
</dbReference>
<name>A0ABR9LJ06_9PSEU</name>
<keyword evidence="5" id="KW-1185">Reference proteome</keyword>
<dbReference type="PANTHER" id="PTHR24276">
    <property type="entry name" value="POLYSERASE-RELATED"/>
    <property type="match status" value="1"/>
</dbReference>
<comment type="caution">
    <text evidence="4">The sequence shown here is derived from an EMBL/GenBank/DDBJ whole genome shotgun (WGS) entry which is preliminary data.</text>
</comment>
<feature type="domain" description="Peptidase S1" evidence="3">
    <location>
        <begin position="31"/>
        <end position="262"/>
    </location>
</feature>
<dbReference type="InterPro" id="IPR033116">
    <property type="entry name" value="TRYPSIN_SER"/>
</dbReference>
<gene>
    <name evidence="4" type="ORF">H4W30_007633</name>
</gene>
<keyword evidence="2" id="KW-0732">Signal</keyword>
<evidence type="ECO:0000313" key="4">
    <source>
        <dbReference type="EMBL" id="MBE1580552.1"/>
    </source>
</evidence>
<dbReference type="Pfam" id="PF00089">
    <property type="entry name" value="Trypsin"/>
    <property type="match status" value="1"/>
</dbReference>
<dbReference type="InterPro" id="IPR043504">
    <property type="entry name" value="Peptidase_S1_PA_chymotrypsin"/>
</dbReference>
<reference evidence="4 5" key="1">
    <citation type="submission" date="2020-10" db="EMBL/GenBank/DDBJ databases">
        <title>Sequencing the genomes of 1000 actinobacteria strains.</title>
        <authorList>
            <person name="Klenk H.-P."/>
        </authorList>
    </citation>
    <scope>NUCLEOTIDE SEQUENCE [LARGE SCALE GENOMIC DNA]</scope>
    <source>
        <strain evidence="4 5">DSM 46661</strain>
    </source>
</reference>
<sequence length="270" mass="28361">MRKTVIATIAAAALSGVLATPAMAQDVQPNLVGGSPATGETGWAASMQIKGRGHICTGTLMLRDLVVIPSHCAFKQIGGTEPWDPAQVTVRVGSKDRTRGGEVLEVARVDPHEKFEWLSGPEAYDVGALKLVKAANQQPLRLGGETTKPGAEVTMYGWGTDLPSGDTSNLPRKLQKLKTTIVDREECADARIGVYEICTDNPYGTDGPGGGDSGGPVVEVVDGEPRFVGIISRARPGARPGEDETVATDATAFRKWLYDKARGVAAAPAA</sequence>